<keyword evidence="1" id="KW-1133">Transmembrane helix</keyword>
<comment type="caution">
    <text evidence="2">The sequence shown here is derived from an EMBL/GenBank/DDBJ whole genome shotgun (WGS) entry which is preliminary data.</text>
</comment>
<dbReference type="AlphaFoldDB" id="A0A5M9X0K8"/>
<keyword evidence="1" id="KW-0472">Membrane</keyword>
<dbReference type="RefSeq" id="WP_123066830.1">
    <property type="nucleotide sequence ID" value="NZ_RIAS01000019.1"/>
</dbReference>
<feature type="transmembrane region" description="Helical" evidence="1">
    <location>
        <begin position="52"/>
        <end position="72"/>
    </location>
</feature>
<keyword evidence="1" id="KW-0812">Transmembrane</keyword>
<sequence length="163" mass="18337">MSNPKGLALHSVSFPVRIFSALLTCISISVIMVFINYVPIAERMENTYYYPLWYSLVIAVLITLAIAIFLILPLSLLTDAVTMSLTRRFKGVAMQVVSIMIGYVLLAGLSGVLFSIFVFRGNTFLYMDAIRQICIMTLIFLGWQYILRAGSYWLKNNTQAKTG</sequence>
<organism evidence="2 3">
    <name type="scientific">Paenibacillus amylolyticus</name>
    <dbReference type="NCBI Taxonomy" id="1451"/>
    <lineage>
        <taxon>Bacteria</taxon>
        <taxon>Bacillati</taxon>
        <taxon>Bacillota</taxon>
        <taxon>Bacilli</taxon>
        <taxon>Bacillales</taxon>
        <taxon>Paenibacillaceae</taxon>
        <taxon>Paenibacillus</taxon>
    </lineage>
</organism>
<name>A0A5M9X0K8_PAEAM</name>
<dbReference type="OrthoDB" id="2663880at2"/>
<evidence type="ECO:0000313" key="3">
    <source>
        <dbReference type="Proteomes" id="UP000323664"/>
    </source>
</evidence>
<reference evidence="2 3" key="1">
    <citation type="journal article" date="2019" name="J. Ind. Microbiol. Biotechnol.">
        <title>Paenibacillus amylolyticus 27C64 has a diverse set of carbohydrate-active enzymes and complete pectin deconstruction system.</title>
        <authorList>
            <person name="Keggi C."/>
            <person name="Doran-Peterson J."/>
        </authorList>
    </citation>
    <scope>NUCLEOTIDE SEQUENCE [LARGE SCALE GENOMIC DNA]</scope>
    <source>
        <strain evidence="2 3">27C64</strain>
    </source>
</reference>
<evidence type="ECO:0000313" key="2">
    <source>
        <dbReference type="EMBL" id="KAA8787143.1"/>
    </source>
</evidence>
<feature type="transmembrane region" description="Helical" evidence="1">
    <location>
        <begin position="129"/>
        <end position="147"/>
    </location>
</feature>
<feature type="transmembrane region" description="Helical" evidence="1">
    <location>
        <begin position="21"/>
        <end position="40"/>
    </location>
</feature>
<protein>
    <submittedName>
        <fullName evidence="2">Uncharacterized protein</fullName>
    </submittedName>
</protein>
<proteinExistence type="predicted"/>
<gene>
    <name evidence="2" type="ORF">EC604_25255</name>
</gene>
<dbReference type="EMBL" id="RIAS01000019">
    <property type="protein sequence ID" value="KAA8787143.1"/>
    <property type="molecule type" value="Genomic_DNA"/>
</dbReference>
<feature type="transmembrane region" description="Helical" evidence="1">
    <location>
        <begin position="92"/>
        <end position="117"/>
    </location>
</feature>
<evidence type="ECO:0000256" key="1">
    <source>
        <dbReference type="SAM" id="Phobius"/>
    </source>
</evidence>
<dbReference type="Proteomes" id="UP000323664">
    <property type="component" value="Unassembled WGS sequence"/>
</dbReference>
<accession>A0A5M9X0K8</accession>